<dbReference type="HAMAP" id="MF_00771">
    <property type="entry name" value="UPF0310"/>
    <property type="match status" value="1"/>
</dbReference>
<keyword evidence="4" id="KW-1185">Reference proteome</keyword>
<sequence length="141" mass="15323">MSAWIGVASADHVGRGRQGGFMQVCHGKGGPLSRIKPGDHVFYYSPSTTMGGGVALQAITAAGRVRDGVPYPFDMGDGFVPYRRDVDWLDAKTVPIRPLLDALELTRGRAAWGAVFRFGIVKISEHDCKLLLHAMQARQGR</sequence>
<comment type="similarity">
    <text evidence="1">Belongs to the UPF0310 family.</text>
</comment>
<reference evidence="3" key="1">
    <citation type="submission" date="2021-01" db="EMBL/GenBank/DDBJ databases">
        <title>Rhizobium sp. strain KVB221 16S ribosomal RNA gene Genome sequencing and assembly.</title>
        <authorList>
            <person name="Kang M."/>
        </authorList>
    </citation>
    <scope>NUCLEOTIDE SEQUENCE</scope>
    <source>
        <strain evidence="3">KVB221</strain>
    </source>
</reference>
<dbReference type="NCBIfam" id="NF002616">
    <property type="entry name" value="PRK02268.1-2"/>
    <property type="match status" value="1"/>
</dbReference>
<evidence type="ECO:0000313" key="4">
    <source>
        <dbReference type="Proteomes" id="UP000633219"/>
    </source>
</evidence>
<name>A0A936YQA0_9HYPH</name>
<dbReference type="RefSeq" id="WP_201656557.1">
    <property type="nucleotide sequence ID" value="NZ_JAEQNC010000004.1"/>
</dbReference>
<proteinExistence type="inferred from homology"/>
<gene>
    <name evidence="3" type="ORF">JJB09_09395</name>
</gene>
<dbReference type="Proteomes" id="UP000633219">
    <property type="component" value="Unassembled WGS sequence"/>
</dbReference>
<accession>A0A936YQA0</accession>
<dbReference type="SUPFAM" id="SSF88697">
    <property type="entry name" value="PUA domain-like"/>
    <property type="match status" value="1"/>
</dbReference>
<dbReference type="AlphaFoldDB" id="A0A936YQA0"/>
<dbReference type="Gene3D" id="3.10.590.10">
    <property type="entry name" value="ph1033 like domains"/>
    <property type="match status" value="1"/>
</dbReference>
<evidence type="ECO:0000256" key="1">
    <source>
        <dbReference type="HAMAP-Rule" id="MF_00771"/>
    </source>
</evidence>
<dbReference type="InterPro" id="IPR015947">
    <property type="entry name" value="PUA-like_sf"/>
</dbReference>
<evidence type="ECO:0000259" key="2">
    <source>
        <dbReference type="Pfam" id="PF01878"/>
    </source>
</evidence>
<dbReference type="InterPro" id="IPR022996">
    <property type="entry name" value="UPF0310"/>
</dbReference>
<feature type="domain" description="EVE" evidence="2">
    <location>
        <begin position="4"/>
        <end position="133"/>
    </location>
</feature>
<dbReference type="InterPro" id="IPR002740">
    <property type="entry name" value="EVE_domain"/>
</dbReference>
<dbReference type="Pfam" id="PF01878">
    <property type="entry name" value="EVE"/>
    <property type="match status" value="1"/>
</dbReference>
<dbReference type="EMBL" id="JAEQNC010000004">
    <property type="protein sequence ID" value="MBL0372244.1"/>
    <property type="molecule type" value="Genomic_DNA"/>
</dbReference>
<organism evidence="3 4">
    <name type="scientific">Rhizobium setariae</name>
    <dbReference type="NCBI Taxonomy" id="2801340"/>
    <lineage>
        <taxon>Bacteria</taxon>
        <taxon>Pseudomonadati</taxon>
        <taxon>Pseudomonadota</taxon>
        <taxon>Alphaproteobacteria</taxon>
        <taxon>Hyphomicrobiales</taxon>
        <taxon>Rhizobiaceae</taxon>
        <taxon>Rhizobium/Agrobacterium group</taxon>
        <taxon>Rhizobium</taxon>
    </lineage>
</organism>
<comment type="caution">
    <text evidence="3">The sequence shown here is derived from an EMBL/GenBank/DDBJ whole genome shotgun (WGS) entry which is preliminary data.</text>
</comment>
<evidence type="ECO:0000313" key="3">
    <source>
        <dbReference type="EMBL" id="MBL0372244.1"/>
    </source>
</evidence>
<dbReference type="CDD" id="cd21132">
    <property type="entry name" value="EVE-like"/>
    <property type="match status" value="1"/>
</dbReference>
<protein>
    <recommendedName>
        <fullName evidence="1">UPF0310 protein JJB09_09395</fullName>
    </recommendedName>
</protein>